<evidence type="ECO:0000313" key="11">
    <source>
        <dbReference type="Proteomes" id="UP001596270"/>
    </source>
</evidence>
<feature type="transmembrane region" description="Helical" evidence="9">
    <location>
        <begin position="88"/>
        <end position="109"/>
    </location>
</feature>
<dbReference type="Pfam" id="PF02653">
    <property type="entry name" value="BPD_transp_2"/>
    <property type="match status" value="1"/>
</dbReference>
<comment type="similarity">
    <text evidence="8">Belongs to the binding-protein-dependent transport system permease family. LivHM subfamily.</text>
</comment>
<evidence type="ECO:0000256" key="8">
    <source>
        <dbReference type="ARBA" id="ARBA00037998"/>
    </source>
</evidence>
<evidence type="ECO:0000256" key="1">
    <source>
        <dbReference type="ARBA" id="ARBA00004651"/>
    </source>
</evidence>
<accession>A0ABW1U1N2</accession>
<dbReference type="PANTHER" id="PTHR11795">
    <property type="entry name" value="BRANCHED-CHAIN AMINO ACID TRANSPORT SYSTEM PERMEASE PROTEIN LIVH"/>
    <property type="match status" value="1"/>
</dbReference>
<feature type="transmembrane region" description="Helical" evidence="9">
    <location>
        <begin position="215"/>
        <end position="239"/>
    </location>
</feature>
<feature type="transmembrane region" description="Helical" evidence="9">
    <location>
        <begin position="186"/>
        <end position="209"/>
    </location>
</feature>
<feature type="transmembrane region" description="Helical" evidence="9">
    <location>
        <begin position="251"/>
        <end position="272"/>
    </location>
</feature>
<keyword evidence="3" id="KW-1003">Cell membrane</keyword>
<dbReference type="InterPro" id="IPR001851">
    <property type="entry name" value="ABC_transp_permease"/>
</dbReference>
<evidence type="ECO:0000313" key="10">
    <source>
        <dbReference type="EMBL" id="MFC6283801.1"/>
    </source>
</evidence>
<organism evidence="10 11">
    <name type="scientific">Polaromonas aquatica</name>
    <dbReference type="NCBI Taxonomy" id="332657"/>
    <lineage>
        <taxon>Bacteria</taxon>
        <taxon>Pseudomonadati</taxon>
        <taxon>Pseudomonadota</taxon>
        <taxon>Betaproteobacteria</taxon>
        <taxon>Burkholderiales</taxon>
        <taxon>Comamonadaceae</taxon>
        <taxon>Polaromonas</taxon>
    </lineage>
</organism>
<feature type="transmembrane region" description="Helical" evidence="9">
    <location>
        <begin position="54"/>
        <end position="76"/>
    </location>
</feature>
<proteinExistence type="inferred from homology"/>
<evidence type="ECO:0000256" key="5">
    <source>
        <dbReference type="ARBA" id="ARBA00022970"/>
    </source>
</evidence>
<gene>
    <name evidence="10" type="ORF">ACFQND_21440</name>
</gene>
<evidence type="ECO:0000256" key="3">
    <source>
        <dbReference type="ARBA" id="ARBA00022475"/>
    </source>
</evidence>
<keyword evidence="2" id="KW-0813">Transport</keyword>
<evidence type="ECO:0000256" key="6">
    <source>
        <dbReference type="ARBA" id="ARBA00022989"/>
    </source>
</evidence>
<dbReference type="Proteomes" id="UP001596270">
    <property type="component" value="Unassembled WGS sequence"/>
</dbReference>
<evidence type="ECO:0000256" key="4">
    <source>
        <dbReference type="ARBA" id="ARBA00022692"/>
    </source>
</evidence>
<evidence type="ECO:0000256" key="7">
    <source>
        <dbReference type="ARBA" id="ARBA00023136"/>
    </source>
</evidence>
<feature type="transmembrane region" description="Helical" evidence="9">
    <location>
        <begin position="135"/>
        <end position="155"/>
    </location>
</feature>
<comment type="caution">
    <text evidence="10">The sequence shown here is derived from an EMBL/GenBank/DDBJ whole genome shotgun (WGS) entry which is preliminary data.</text>
</comment>
<dbReference type="InterPro" id="IPR052157">
    <property type="entry name" value="BCAA_transport_permease"/>
</dbReference>
<keyword evidence="7 9" id="KW-0472">Membrane</keyword>
<keyword evidence="4 9" id="KW-0812">Transmembrane</keyword>
<evidence type="ECO:0000256" key="2">
    <source>
        <dbReference type="ARBA" id="ARBA00022448"/>
    </source>
</evidence>
<dbReference type="PANTHER" id="PTHR11795:SF442">
    <property type="entry name" value="ABC TRANSPORTER ATP-BINDING PROTEIN"/>
    <property type="match status" value="1"/>
</dbReference>
<dbReference type="RefSeq" id="WP_371439577.1">
    <property type="nucleotide sequence ID" value="NZ_JBHSRS010000084.1"/>
</dbReference>
<sequence length="283" mass="29611">MTIQLLNGLVYGGLLYILSVGLVLIFGLRRVVNFAHGSLFMIGAYIGYSVAVYAGFYAGLAASVVAMAVLGVLLDIGVFRPLQKHDPLLTVLVTFGMLLILEDFARTVWGKDYISVTVPPSLSGNLELFGFSYPLYRLLVIVVSLLTVGGLSAWLRYSAIGLYVRASSADAVTTGMQGVNTDRVSAIVVAVGAALAGMSGVIASPLMALSPSMGGYILVDCFIVVVVGGLSSFGGAFLAAMLIGQIHNFGIVYLPTAASAIPFVLMIAVLIWRPNGFSGKSSA</sequence>
<evidence type="ECO:0000256" key="9">
    <source>
        <dbReference type="SAM" id="Phobius"/>
    </source>
</evidence>
<dbReference type="EMBL" id="JBHSRS010000084">
    <property type="protein sequence ID" value="MFC6283801.1"/>
    <property type="molecule type" value="Genomic_DNA"/>
</dbReference>
<keyword evidence="11" id="KW-1185">Reference proteome</keyword>
<dbReference type="CDD" id="cd06582">
    <property type="entry name" value="TM_PBP1_LivH_like"/>
    <property type="match status" value="1"/>
</dbReference>
<keyword evidence="6 9" id="KW-1133">Transmembrane helix</keyword>
<name>A0ABW1U1N2_9BURK</name>
<keyword evidence="5" id="KW-0029">Amino-acid transport</keyword>
<feature type="transmembrane region" description="Helical" evidence="9">
    <location>
        <begin position="6"/>
        <end position="26"/>
    </location>
</feature>
<comment type="subcellular location">
    <subcellularLocation>
        <location evidence="1">Cell membrane</location>
        <topology evidence="1">Multi-pass membrane protein</topology>
    </subcellularLocation>
</comment>
<protein>
    <submittedName>
        <fullName evidence="10">Branched-chain amino acid ABC transporter permease</fullName>
    </submittedName>
</protein>
<reference evidence="11" key="1">
    <citation type="journal article" date="2019" name="Int. J. Syst. Evol. Microbiol.">
        <title>The Global Catalogue of Microorganisms (GCM) 10K type strain sequencing project: providing services to taxonomists for standard genome sequencing and annotation.</title>
        <authorList>
            <consortium name="The Broad Institute Genomics Platform"/>
            <consortium name="The Broad Institute Genome Sequencing Center for Infectious Disease"/>
            <person name="Wu L."/>
            <person name="Ma J."/>
        </authorList>
    </citation>
    <scope>NUCLEOTIDE SEQUENCE [LARGE SCALE GENOMIC DNA]</scope>
    <source>
        <strain evidence="11">CCUG 39402</strain>
    </source>
</reference>